<accession>A0AB94IRQ4</accession>
<gene>
    <name evidence="1" type="ORF">BAVI_06019</name>
</gene>
<organism evidence="1 2">
    <name type="scientific">Neobacillus vireti LMG 21834</name>
    <dbReference type="NCBI Taxonomy" id="1131730"/>
    <lineage>
        <taxon>Bacteria</taxon>
        <taxon>Bacillati</taxon>
        <taxon>Bacillota</taxon>
        <taxon>Bacilli</taxon>
        <taxon>Bacillales</taxon>
        <taxon>Bacillaceae</taxon>
        <taxon>Neobacillus</taxon>
    </lineage>
</organism>
<protein>
    <recommendedName>
        <fullName evidence="3">Replicative helicase inhibitor G39P N-terminal domain-containing protein</fullName>
    </recommendedName>
</protein>
<dbReference type="EMBL" id="ALAN01000040">
    <property type="protein sequence ID" value="ETI69739.1"/>
    <property type="molecule type" value="Genomic_DNA"/>
</dbReference>
<name>A0AB94IRQ4_9BACI</name>
<dbReference type="InterPro" id="IPR036173">
    <property type="entry name" value="G39-like_N_sf"/>
</dbReference>
<evidence type="ECO:0008006" key="3">
    <source>
        <dbReference type="Google" id="ProtNLM"/>
    </source>
</evidence>
<dbReference type="SUPFAM" id="SSF89064">
    <property type="entry name" value="Replisome organizer (g39p helicase loader/inhibitor protein)"/>
    <property type="match status" value="1"/>
</dbReference>
<dbReference type="RefSeq" id="WP_024027418.1">
    <property type="nucleotide sequence ID" value="NZ_ALAN01000040.1"/>
</dbReference>
<dbReference type="Proteomes" id="UP000018877">
    <property type="component" value="Unassembled WGS sequence"/>
</dbReference>
<dbReference type="AlphaFoldDB" id="A0AB94IRQ4"/>
<comment type="caution">
    <text evidence="1">The sequence shown here is derived from an EMBL/GenBank/DDBJ whole genome shotgun (WGS) entry which is preliminary data.</text>
</comment>
<evidence type="ECO:0000313" key="2">
    <source>
        <dbReference type="Proteomes" id="UP000018877"/>
    </source>
</evidence>
<sequence length="112" mass="13414">MTKAEVVKLLILIESVYPNCIFMDETVQQWFQFCSEMDYEQVMTKVKTHIRKSPFPPAIADIAVFPFEENDFPEKLQEWMMKGRERIERERNHANRIPIPNWLAEYAARKSF</sequence>
<keyword evidence="2" id="KW-1185">Reference proteome</keyword>
<dbReference type="Gene3D" id="1.10.8.200">
    <property type="entry name" value="Replisome organizer (g39p helicase loader/inhibitor protein)"/>
    <property type="match status" value="1"/>
</dbReference>
<evidence type="ECO:0000313" key="1">
    <source>
        <dbReference type="EMBL" id="ETI69739.1"/>
    </source>
</evidence>
<proteinExistence type="predicted"/>
<reference evidence="1 2" key="1">
    <citation type="journal article" date="2014" name="Environ. Microbiol.">
        <title>The nitrate-ammonifying and nosZ-carrying bacterium Bacillus vireti is a potent source and sink for nitric and nitrous oxide under high nitrate conditions.</title>
        <authorList>
            <person name="Mania D."/>
            <person name="Heylen K."/>
            <person name="van Spanning R.J."/>
            <person name="Frostegard A."/>
        </authorList>
    </citation>
    <scope>NUCLEOTIDE SEQUENCE [LARGE SCALE GENOMIC DNA]</scope>
    <source>
        <strain evidence="1 2">LMG 21834</strain>
    </source>
</reference>